<feature type="transmembrane region" description="Helical" evidence="1">
    <location>
        <begin position="71"/>
        <end position="89"/>
    </location>
</feature>
<keyword evidence="1" id="KW-1133">Transmembrane helix</keyword>
<dbReference type="InterPro" id="IPR052937">
    <property type="entry name" value="Inner_membrane_protein"/>
</dbReference>
<reference evidence="3 4" key="1">
    <citation type="submission" date="2013-07" db="EMBL/GenBank/DDBJ databases">
        <authorList>
            <person name="Weinstock G."/>
            <person name="Sodergren E."/>
            <person name="Wylie T."/>
            <person name="Fulton L."/>
            <person name="Fulton R."/>
            <person name="Fronick C."/>
            <person name="O'Laughlin M."/>
            <person name="Godfrey J."/>
            <person name="Miner T."/>
            <person name="Herter B."/>
            <person name="Appelbaum E."/>
            <person name="Cordes M."/>
            <person name="Lek S."/>
            <person name="Wollam A."/>
            <person name="Pepin K.H."/>
            <person name="Palsikar V.B."/>
            <person name="Mitreva M."/>
            <person name="Wilson R.K."/>
        </authorList>
    </citation>
    <scope>NUCLEOTIDE SEQUENCE [LARGE SCALE GENOMIC DNA]</scope>
    <source>
        <strain evidence="3 4">ATCC 14940</strain>
    </source>
</reference>
<dbReference type="NCBIfam" id="NF008740">
    <property type="entry name" value="PRK11770.1-2"/>
    <property type="match status" value="1"/>
</dbReference>
<organism evidence="3 4">
    <name type="scientific">[Clostridium] symbiosum ATCC 14940</name>
    <dbReference type="NCBI Taxonomy" id="411472"/>
    <lineage>
        <taxon>Bacteria</taxon>
        <taxon>Bacillati</taxon>
        <taxon>Bacillota</taxon>
        <taxon>Clostridia</taxon>
        <taxon>Lachnospirales</taxon>
        <taxon>Lachnospiraceae</taxon>
        <taxon>Otoolea</taxon>
    </lineage>
</organism>
<accession>A0ABC9TYD6</accession>
<feature type="transmembrane region" description="Helical" evidence="1">
    <location>
        <begin position="12"/>
        <end position="34"/>
    </location>
</feature>
<dbReference type="InterPro" id="IPR005185">
    <property type="entry name" value="YccF"/>
</dbReference>
<dbReference type="Proteomes" id="UP000016491">
    <property type="component" value="Unassembled WGS sequence"/>
</dbReference>
<dbReference type="PANTHER" id="PTHR42903:SF1">
    <property type="entry name" value="INNER MEMBRANE PROTEIN YCCF"/>
    <property type="match status" value="1"/>
</dbReference>
<evidence type="ECO:0000256" key="1">
    <source>
        <dbReference type="SAM" id="Phobius"/>
    </source>
</evidence>
<feature type="domain" description="Inner membrane component" evidence="2">
    <location>
        <begin position="81"/>
        <end position="130"/>
    </location>
</feature>
<evidence type="ECO:0000259" key="2">
    <source>
        <dbReference type="Pfam" id="PF03733"/>
    </source>
</evidence>
<protein>
    <recommendedName>
        <fullName evidence="2">Inner membrane component domain-containing protein</fullName>
    </recommendedName>
</protein>
<feature type="transmembrane region" description="Helical" evidence="1">
    <location>
        <begin position="95"/>
        <end position="116"/>
    </location>
</feature>
<feature type="domain" description="Inner membrane component" evidence="2">
    <location>
        <begin position="19"/>
        <end position="69"/>
    </location>
</feature>
<proteinExistence type="predicted"/>
<evidence type="ECO:0000313" key="4">
    <source>
        <dbReference type="Proteomes" id="UP000016491"/>
    </source>
</evidence>
<keyword evidence="1" id="KW-0812">Transmembrane</keyword>
<evidence type="ECO:0000313" key="3">
    <source>
        <dbReference type="EMBL" id="ERI77242.1"/>
    </source>
</evidence>
<dbReference type="InterPro" id="IPR031308">
    <property type="entry name" value="UCP028777"/>
</dbReference>
<dbReference type="PIRSF" id="PIRSF028777">
    <property type="entry name" value="UCP028777"/>
    <property type="match status" value="1"/>
</dbReference>
<keyword evidence="1" id="KW-0472">Membrane</keyword>
<sequence length="134" mass="14443">MREKEEAGRRKGELYMGCLGNILWFLFGGAISGLSWCLTGCLWCITIVGIPVGVQCFKLASLSFFPFGKEVIYGGGAGSLILNIIWLVVSGLPLALEHLAIGIVLCVTIIGIPFGLQQFKLAKLALMPFGTELH</sequence>
<dbReference type="Pfam" id="PF03733">
    <property type="entry name" value="YccF"/>
    <property type="match status" value="2"/>
</dbReference>
<comment type="caution">
    <text evidence="3">The sequence shown here is derived from an EMBL/GenBank/DDBJ whole genome shotgun (WGS) entry which is preliminary data.</text>
</comment>
<name>A0ABC9TYD6_CLOSY</name>
<dbReference type="AlphaFoldDB" id="A0ABC9TYD6"/>
<gene>
    <name evidence="3" type="ORF">CLOSYM_02139</name>
</gene>
<dbReference type="PANTHER" id="PTHR42903">
    <property type="entry name" value="INNER MEMBRANE PROTEIN YCCF"/>
    <property type="match status" value="1"/>
</dbReference>
<dbReference type="EMBL" id="AWSU01000162">
    <property type="protein sequence ID" value="ERI77242.1"/>
    <property type="molecule type" value="Genomic_DNA"/>
</dbReference>